<keyword evidence="3" id="KW-1185">Reference proteome</keyword>
<dbReference type="EMBL" id="JARQWQ010000006">
    <property type="protein sequence ID" value="KAK2571217.1"/>
    <property type="molecule type" value="Genomic_DNA"/>
</dbReference>
<evidence type="ECO:0000256" key="1">
    <source>
        <dbReference type="SAM" id="SignalP"/>
    </source>
</evidence>
<comment type="caution">
    <text evidence="2">The sequence shown here is derived from an EMBL/GenBank/DDBJ whole genome shotgun (WGS) entry which is preliminary data.</text>
</comment>
<reference evidence="2" key="2">
    <citation type="journal article" date="2023" name="Science">
        <title>Genomic signatures of disease resistance in endangered staghorn corals.</title>
        <authorList>
            <person name="Vollmer S.V."/>
            <person name="Selwyn J.D."/>
            <person name="Despard B.A."/>
            <person name="Roesel C.L."/>
        </authorList>
    </citation>
    <scope>NUCLEOTIDE SEQUENCE</scope>
    <source>
        <strain evidence="2">K2</strain>
    </source>
</reference>
<feature type="chain" id="PRO_5041953838" evidence="1">
    <location>
        <begin position="20"/>
        <end position="247"/>
    </location>
</feature>
<sequence length="247" mass="27846">MAAMRIILSLLLFPSVTSAVESCRNVYSQSGYALVDHAYKSFFTGRLASCYMSCNSQPTRQSLNYNLADKTCELNNDTNYFRPKYFVKKPAFVYAENPDSETPWRMLNSVPVCFGAKDNQFGRFQVEVGGSIQAVKLVHLSGQVTCDHRRVEAWSKWGCGLPSFVLRISVFLTDEYDFIVLPMGQSSPYTIPGYDDQSSEIIFSGFPKPLPVSSGQELRLWYEEDLRNASENDNNGTSCTDVFAKYL</sequence>
<evidence type="ECO:0000313" key="3">
    <source>
        <dbReference type="Proteomes" id="UP001249851"/>
    </source>
</evidence>
<accession>A0AAD9VEP0</accession>
<dbReference type="AlphaFoldDB" id="A0AAD9VEP0"/>
<organism evidence="2 3">
    <name type="scientific">Acropora cervicornis</name>
    <name type="common">Staghorn coral</name>
    <dbReference type="NCBI Taxonomy" id="6130"/>
    <lineage>
        <taxon>Eukaryota</taxon>
        <taxon>Metazoa</taxon>
        <taxon>Cnidaria</taxon>
        <taxon>Anthozoa</taxon>
        <taxon>Hexacorallia</taxon>
        <taxon>Scleractinia</taxon>
        <taxon>Astrocoeniina</taxon>
        <taxon>Acroporidae</taxon>
        <taxon>Acropora</taxon>
    </lineage>
</organism>
<reference evidence="2" key="1">
    <citation type="journal article" date="2023" name="G3 (Bethesda)">
        <title>Whole genome assembly and annotation of the endangered Caribbean coral Acropora cervicornis.</title>
        <authorList>
            <person name="Selwyn J.D."/>
            <person name="Vollmer S.V."/>
        </authorList>
    </citation>
    <scope>NUCLEOTIDE SEQUENCE</scope>
    <source>
        <strain evidence="2">K2</strain>
    </source>
</reference>
<gene>
    <name evidence="2" type="ORF">P5673_003783</name>
</gene>
<dbReference type="Proteomes" id="UP001249851">
    <property type="component" value="Unassembled WGS sequence"/>
</dbReference>
<proteinExistence type="predicted"/>
<protein>
    <submittedName>
        <fullName evidence="2">Uncharacterized protein</fullName>
    </submittedName>
</protein>
<evidence type="ECO:0000313" key="2">
    <source>
        <dbReference type="EMBL" id="KAK2571217.1"/>
    </source>
</evidence>
<keyword evidence="1" id="KW-0732">Signal</keyword>
<feature type="signal peptide" evidence="1">
    <location>
        <begin position="1"/>
        <end position="19"/>
    </location>
</feature>
<name>A0AAD9VEP0_ACRCE</name>